<keyword evidence="3" id="KW-0406">Ion transport</keyword>
<reference evidence="8 9" key="1">
    <citation type="submission" date="2019-02" db="EMBL/GenBank/DDBJ databases">
        <title>Arundinibacter roseus gen. nov., sp. nov., a new member of the family Cytophagaceae.</title>
        <authorList>
            <person name="Szuroczki S."/>
            <person name="Khayer B."/>
            <person name="Sproer C."/>
            <person name="Toumi M."/>
            <person name="Szabo A."/>
            <person name="Felfoldi T."/>
            <person name="Schumann P."/>
            <person name="Toth E."/>
        </authorList>
    </citation>
    <scope>NUCLEOTIDE SEQUENCE [LARGE SCALE GENOMIC DNA]</scope>
    <source>
        <strain evidence="8 9">DMA-k-7a</strain>
    </source>
</reference>
<evidence type="ECO:0000256" key="6">
    <source>
        <dbReference type="SAM" id="Phobius"/>
    </source>
</evidence>
<accession>A0A4R4KKH8</accession>
<evidence type="ECO:0000256" key="5">
    <source>
        <dbReference type="ARBA" id="ARBA00023136"/>
    </source>
</evidence>
<evidence type="ECO:0000256" key="3">
    <source>
        <dbReference type="ARBA" id="ARBA00022906"/>
    </source>
</evidence>
<dbReference type="Proteomes" id="UP000295706">
    <property type="component" value="Unassembled WGS sequence"/>
</dbReference>
<dbReference type="SUPFAM" id="SSF161111">
    <property type="entry name" value="Cation efflux protein transmembrane domain-like"/>
    <property type="match status" value="1"/>
</dbReference>
<feature type="transmembrane region" description="Helical" evidence="6">
    <location>
        <begin position="92"/>
        <end position="116"/>
    </location>
</feature>
<dbReference type="InterPro" id="IPR027469">
    <property type="entry name" value="Cation_efflux_TMD_sf"/>
</dbReference>
<feature type="transmembrane region" description="Helical" evidence="6">
    <location>
        <begin position="122"/>
        <end position="142"/>
    </location>
</feature>
<dbReference type="PANTHER" id="PTHR11562:SF17">
    <property type="entry name" value="RE54080P-RELATED"/>
    <property type="match status" value="1"/>
</dbReference>
<keyword evidence="3" id="KW-0864">Zinc transport</keyword>
<evidence type="ECO:0000256" key="2">
    <source>
        <dbReference type="ARBA" id="ARBA00022692"/>
    </source>
</evidence>
<dbReference type="InterPro" id="IPR058533">
    <property type="entry name" value="Cation_efflux_TM"/>
</dbReference>
<comment type="subcellular location">
    <subcellularLocation>
        <location evidence="1">Membrane</location>
        <topology evidence="1">Multi-pass membrane protein</topology>
    </subcellularLocation>
</comment>
<dbReference type="InterPro" id="IPR036163">
    <property type="entry name" value="HMA_dom_sf"/>
</dbReference>
<dbReference type="GO" id="GO:0005385">
    <property type="term" value="F:zinc ion transmembrane transporter activity"/>
    <property type="evidence" value="ECO:0007669"/>
    <property type="project" value="TreeGrafter"/>
</dbReference>
<keyword evidence="9" id="KW-1185">Reference proteome</keyword>
<gene>
    <name evidence="8" type="ORF">EZE20_05885</name>
</gene>
<protein>
    <submittedName>
        <fullName evidence="8">Cation transporter</fullName>
    </submittedName>
</protein>
<dbReference type="EMBL" id="SMJU01000003">
    <property type="protein sequence ID" value="TDB67476.1"/>
    <property type="molecule type" value="Genomic_DNA"/>
</dbReference>
<comment type="caution">
    <text evidence="8">The sequence shown here is derived from an EMBL/GenBank/DDBJ whole genome shotgun (WGS) entry which is preliminary data.</text>
</comment>
<dbReference type="SUPFAM" id="SSF55008">
    <property type="entry name" value="HMA, heavy metal-associated domain"/>
    <property type="match status" value="1"/>
</dbReference>
<dbReference type="Gene3D" id="1.20.1510.10">
    <property type="entry name" value="Cation efflux protein transmembrane domain"/>
    <property type="match status" value="1"/>
</dbReference>
<keyword evidence="2 6" id="KW-0812">Transmembrane</keyword>
<name>A0A4R4KKH8_9BACT</name>
<proteinExistence type="predicted"/>
<evidence type="ECO:0000313" key="9">
    <source>
        <dbReference type="Proteomes" id="UP000295706"/>
    </source>
</evidence>
<keyword evidence="3" id="KW-0813">Transport</keyword>
<evidence type="ECO:0000259" key="7">
    <source>
        <dbReference type="Pfam" id="PF01545"/>
    </source>
</evidence>
<sequence>MQKTLFKISKMDCPSEEQMIRMKLADLQIIRNLDFDIPNRQLTVYHTNSHVEILQRLDSLNFDSTYIESITADYLPIPADTSVQERRLLWQVLAINFFFFILELSTGFIAGSMGLIGDSLDMLADSLVYGLALYAVGGTLARKKSIAKAAGYLQFLLAVLGLLEVIRRFTGQEANPAFRLMIFVSILALAGNGLCLYLLQKSKSAEVHMQASMIFTSNDIMVNLGVILAGALVYLTDSNYPDLLVGLLVFILVALGAGKILNLAK</sequence>
<evidence type="ECO:0000256" key="1">
    <source>
        <dbReference type="ARBA" id="ARBA00004141"/>
    </source>
</evidence>
<feature type="domain" description="Cation efflux protein transmembrane" evidence="7">
    <location>
        <begin position="92"/>
        <end position="261"/>
    </location>
</feature>
<feature type="transmembrane region" description="Helical" evidence="6">
    <location>
        <begin position="178"/>
        <end position="199"/>
    </location>
</feature>
<evidence type="ECO:0000256" key="4">
    <source>
        <dbReference type="ARBA" id="ARBA00022989"/>
    </source>
</evidence>
<dbReference type="RefSeq" id="WP_132115494.1">
    <property type="nucleotide sequence ID" value="NZ_SMJU01000003.1"/>
</dbReference>
<evidence type="ECO:0000313" key="8">
    <source>
        <dbReference type="EMBL" id="TDB67476.1"/>
    </source>
</evidence>
<organism evidence="8 9">
    <name type="scientific">Arundinibacter roseus</name>
    <dbReference type="NCBI Taxonomy" id="2070510"/>
    <lineage>
        <taxon>Bacteria</taxon>
        <taxon>Pseudomonadati</taxon>
        <taxon>Bacteroidota</taxon>
        <taxon>Cytophagia</taxon>
        <taxon>Cytophagales</taxon>
        <taxon>Spirosomataceae</taxon>
        <taxon>Arundinibacter</taxon>
    </lineage>
</organism>
<dbReference type="OrthoDB" id="9799649at2"/>
<dbReference type="Pfam" id="PF01545">
    <property type="entry name" value="Cation_efflux"/>
    <property type="match status" value="1"/>
</dbReference>
<dbReference type="PANTHER" id="PTHR11562">
    <property type="entry name" value="CATION EFFLUX PROTEIN/ ZINC TRANSPORTER"/>
    <property type="match status" value="1"/>
</dbReference>
<keyword evidence="5 6" id="KW-0472">Membrane</keyword>
<keyword evidence="3" id="KW-0862">Zinc</keyword>
<dbReference type="AlphaFoldDB" id="A0A4R4KKH8"/>
<feature type="transmembrane region" description="Helical" evidence="6">
    <location>
        <begin position="149"/>
        <end position="166"/>
    </location>
</feature>
<dbReference type="GO" id="GO:0005886">
    <property type="term" value="C:plasma membrane"/>
    <property type="evidence" value="ECO:0007669"/>
    <property type="project" value="TreeGrafter"/>
</dbReference>
<feature type="transmembrane region" description="Helical" evidence="6">
    <location>
        <begin position="220"/>
        <end position="237"/>
    </location>
</feature>
<keyword evidence="4 6" id="KW-1133">Transmembrane helix</keyword>
<dbReference type="InterPro" id="IPR050681">
    <property type="entry name" value="CDF/SLC30A"/>
</dbReference>
<feature type="transmembrane region" description="Helical" evidence="6">
    <location>
        <begin position="243"/>
        <end position="264"/>
    </location>
</feature>
<dbReference type="GO" id="GO:0046872">
    <property type="term" value="F:metal ion binding"/>
    <property type="evidence" value="ECO:0007669"/>
    <property type="project" value="InterPro"/>
</dbReference>